<evidence type="ECO:0000313" key="4">
    <source>
        <dbReference type="EMBL" id="NMH99280.1"/>
    </source>
</evidence>
<dbReference type="InterPro" id="IPR013221">
    <property type="entry name" value="Mur_ligase_cen"/>
</dbReference>
<keyword evidence="1" id="KW-0573">Peptidoglycan synthesis</keyword>
<keyword evidence="1" id="KW-0862">Zinc</keyword>
<accession>A0ABX1SCJ2</accession>
<dbReference type="Gene3D" id="3.40.1190.10">
    <property type="entry name" value="Mur-like, catalytic domain"/>
    <property type="match status" value="1"/>
</dbReference>
<feature type="binding site" evidence="1">
    <location>
        <position position="253"/>
    </location>
    <ligand>
        <name>Zn(2+)</name>
        <dbReference type="ChEBI" id="CHEBI:29105"/>
    </ligand>
</feature>
<comment type="catalytic activity">
    <reaction evidence="1">
        <text>beta-D-GlcNAc-(1-&gt;4)-Mur2Ac(oyl-L-Ala-gamma-D-Glu-L-Lys-D-Ala-D-Ala)-di-trans,octa-cis-undecaprenyl diphosphate + ATP = beta-D-GlcNAc-(1-&gt;4)-Mur2Ac(oyl-L-Ala-gamma-D-O-P-Glu-L-Lys-D-Ala-D-Ala)-di-trans,octa-cis-undecaprenyl diphosphate + ADP</text>
        <dbReference type="Rhea" id="RHEA:59488"/>
        <dbReference type="ChEBI" id="CHEBI:30616"/>
        <dbReference type="ChEBI" id="CHEBI:60033"/>
        <dbReference type="ChEBI" id="CHEBI:143132"/>
        <dbReference type="ChEBI" id="CHEBI:456216"/>
    </reaction>
</comment>
<evidence type="ECO:0000256" key="1">
    <source>
        <dbReference type="HAMAP-Rule" id="MF_02214"/>
    </source>
</evidence>
<dbReference type="InterPro" id="IPR043703">
    <property type="entry name" value="Lipid_II_synth_MurT"/>
</dbReference>
<reference evidence="4 5" key="1">
    <citation type="submission" date="2020-04" db="EMBL/GenBank/DDBJ databases">
        <authorList>
            <person name="Klaysubun C."/>
            <person name="Duangmal K."/>
            <person name="Lipun K."/>
        </authorList>
    </citation>
    <scope>NUCLEOTIDE SEQUENCE [LARGE SCALE GENOMIC DNA]</scope>
    <source>
        <strain evidence="4 5">K10HN5</strain>
    </source>
</reference>
<comment type="similarity">
    <text evidence="1">Belongs to the MurCDEF family. MurT subfamily.</text>
</comment>
<keyword evidence="1" id="KW-0436">Ligase</keyword>
<name>A0ABX1SCJ2_9PSEU</name>
<proteinExistence type="inferred from homology"/>
<protein>
    <recommendedName>
        <fullName evidence="1">Lipid II isoglutaminyl synthase (glutamine-hydrolyzing) subunit MurT</fullName>
        <ecNumber evidence="1">6.3.5.13</ecNumber>
    </recommendedName>
</protein>
<dbReference type="SUPFAM" id="SSF53623">
    <property type="entry name" value="MurD-like peptide ligases, catalytic domain"/>
    <property type="match status" value="1"/>
</dbReference>
<feature type="domain" description="Lipid II isoglutaminyl synthase (glutamine-hydrolyzing) subunit MurT C-terminal" evidence="3">
    <location>
        <begin position="339"/>
        <end position="412"/>
    </location>
</feature>
<evidence type="ECO:0000313" key="5">
    <source>
        <dbReference type="Proteomes" id="UP000820669"/>
    </source>
</evidence>
<keyword evidence="1" id="KW-0547">Nucleotide-binding</keyword>
<keyword evidence="1" id="KW-0479">Metal-binding</keyword>
<dbReference type="InterPro" id="IPR036565">
    <property type="entry name" value="Mur-like_cat_sf"/>
</dbReference>
<comment type="catalytic activity">
    <reaction evidence="1">
        <text>beta-D-GlcNAc-(1-&gt;4)-Mur2Ac(oyl-L-Ala-gamma-D-Glu-L-Lys-D-Ala-D-Ala)-di-trans,octa-cis-undecaprenyl diphosphate + L-glutamine + ATP + H2O = beta-D-GlcNAc-(1-&gt;4)-Mur2Ac(oyl-L-Ala-D-isoglutaminyl-L-Lys-D-Ala-D-Ala)-di-trans,octa-cis-undecaprenyl diphosphate + L-glutamate + ADP + phosphate + H(+)</text>
        <dbReference type="Rhea" id="RHEA:57928"/>
        <dbReference type="ChEBI" id="CHEBI:15377"/>
        <dbReference type="ChEBI" id="CHEBI:15378"/>
        <dbReference type="ChEBI" id="CHEBI:29985"/>
        <dbReference type="ChEBI" id="CHEBI:30616"/>
        <dbReference type="ChEBI" id="CHEBI:43474"/>
        <dbReference type="ChEBI" id="CHEBI:58359"/>
        <dbReference type="ChEBI" id="CHEBI:60033"/>
        <dbReference type="ChEBI" id="CHEBI:62233"/>
        <dbReference type="ChEBI" id="CHEBI:456216"/>
        <dbReference type="EC" id="6.3.5.13"/>
    </reaction>
</comment>
<dbReference type="HAMAP" id="MF_02214">
    <property type="entry name" value="Lipid_II_synth_MurT"/>
    <property type="match status" value="1"/>
</dbReference>
<keyword evidence="1" id="KW-0961">Cell wall biogenesis/degradation</keyword>
<organism evidence="4 5">
    <name type="scientific">Pseudonocardia acidicola</name>
    <dbReference type="NCBI Taxonomy" id="2724939"/>
    <lineage>
        <taxon>Bacteria</taxon>
        <taxon>Bacillati</taxon>
        <taxon>Actinomycetota</taxon>
        <taxon>Actinomycetes</taxon>
        <taxon>Pseudonocardiales</taxon>
        <taxon>Pseudonocardiaceae</taxon>
        <taxon>Pseudonocardia</taxon>
    </lineage>
</organism>
<feature type="binding site" evidence="1">
    <location>
        <position position="255"/>
    </location>
    <ligand>
        <name>Zn(2+)</name>
        <dbReference type="ChEBI" id="CHEBI:29105"/>
    </ligand>
</feature>
<feature type="binding site" evidence="1">
    <location>
        <position position="240"/>
    </location>
    <ligand>
        <name>Zn(2+)</name>
        <dbReference type="ChEBI" id="CHEBI:29105"/>
    </ligand>
</feature>
<keyword evidence="1" id="KW-0067">ATP-binding</keyword>
<gene>
    <name evidence="1" type="primary">murT</name>
    <name evidence="4" type="ORF">HF526_18470</name>
</gene>
<dbReference type="EMBL" id="JAAXLA010000034">
    <property type="protein sequence ID" value="NMH99280.1"/>
    <property type="molecule type" value="Genomic_DNA"/>
</dbReference>
<comment type="subunit">
    <text evidence="1">Forms a heterodimer with GatD.</text>
</comment>
<dbReference type="Pfam" id="PF08245">
    <property type="entry name" value="Mur_ligase_M"/>
    <property type="match status" value="1"/>
</dbReference>
<feature type="active site" evidence="1">
    <location>
        <position position="373"/>
    </location>
</feature>
<feature type="binding site" evidence="1">
    <location>
        <position position="237"/>
    </location>
    <ligand>
        <name>Zn(2+)</name>
        <dbReference type="ChEBI" id="CHEBI:29105"/>
    </ligand>
</feature>
<dbReference type="EC" id="6.3.5.13" evidence="1"/>
<feature type="domain" description="Mur ligase central" evidence="2">
    <location>
        <begin position="96"/>
        <end position="301"/>
    </location>
</feature>
<sequence>MTVRDAVRTAWEAGPGRALHAAGWRSANPRVGNLGSVTAVSQLPPRTRLACRLGLLAAWASRRLGRHGGMIGGRVALAADPDALARLAAGRSIALVSGTNGKSTTTTLLATALGGAVDAVATNIGGANMPDGLVSALLERPTAPRAVLEVDEPYLPRVLMACRPAVVVLLNLTRDQLDRVGETRQLAERIRQALDDRPDAVVVANVEDPLVVWAAQRARRQVWVAAGTGWTGDSTQCPACGGVLVRDTGTWSCSCGLRRPTPDWELHGEQVRVPDGRRARLVLGLPGRMNASNAVHALAAADAMGMPWPDALPLLSDVRQVHGRYRTVAVGGHRVRMLLAKNPAGWQEMLDLLAGSRGGLVLALNAREADGRDPSWIWDVPVEALATRTLVAAGERAADVSVRLTYAGLPHVVAPDPVAGVQALPDGPVDLVADYTAFRGAAHQLRRAPDVR</sequence>
<dbReference type="Proteomes" id="UP000820669">
    <property type="component" value="Unassembled WGS sequence"/>
</dbReference>
<dbReference type="PANTHER" id="PTHR23135">
    <property type="entry name" value="MUR LIGASE FAMILY MEMBER"/>
    <property type="match status" value="1"/>
</dbReference>
<evidence type="ECO:0000259" key="3">
    <source>
        <dbReference type="Pfam" id="PF08353"/>
    </source>
</evidence>
<keyword evidence="5" id="KW-1185">Reference proteome</keyword>
<dbReference type="Pfam" id="PF08353">
    <property type="entry name" value="MurT_C"/>
    <property type="match status" value="1"/>
</dbReference>
<comment type="pathway">
    <text evidence="1">Cell wall biogenesis; peptidoglycan biosynthesis.</text>
</comment>
<comment type="caution">
    <text evidence="4">The sequence shown here is derived from an EMBL/GenBank/DDBJ whole genome shotgun (WGS) entry which is preliminary data.</text>
</comment>
<dbReference type="PANTHER" id="PTHR23135:SF7">
    <property type="entry name" value="LIPID II ISOGLUTAMINYL SYNTHASE (GLUTAMINE-HYDROLYZING) SUBUNIT MURT"/>
    <property type="match status" value="1"/>
</dbReference>
<dbReference type="InterPro" id="IPR013564">
    <property type="entry name" value="MurT_C"/>
</dbReference>
<keyword evidence="1" id="KW-0133">Cell shape</keyword>
<comment type="function">
    <text evidence="1">The lipid II isoglutaminyl synthase complex catalyzes the formation of alpha-D-isoglutamine in the cell wall lipid II stem peptide. The MurT subunit catalyzes the ATP-dependent amidation of D-glutamate residue of lipid II, converting it to an isoglutamine residue.</text>
</comment>
<comment type="catalytic activity">
    <reaction evidence="1">
        <text>beta-D-GlcNAc-(1-&gt;4)-Mur2Ac(oyl-L-Ala-gamma-D-O-P-Glu-L-Lys-D-Ala-D-Ala)-di-trans,octa-cis-undecaprenyl diphosphate + NH4(+) = beta-D-GlcNAc-(1-&gt;4)-Mur2Ac(oyl-L-Ala-D-isoglutaminyl-L-Lys-D-Ala-D-Ala)-di-trans,octa-cis-undecaprenyl diphosphate + phosphate + H(+)</text>
        <dbReference type="Rhea" id="RHEA:57932"/>
        <dbReference type="ChEBI" id="CHEBI:15378"/>
        <dbReference type="ChEBI" id="CHEBI:28938"/>
        <dbReference type="ChEBI" id="CHEBI:43474"/>
        <dbReference type="ChEBI" id="CHEBI:62233"/>
        <dbReference type="ChEBI" id="CHEBI:143132"/>
    </reaction>
</comment>
<evidence type="ECO:0000259" key="2">
    <source>
        <dbReference type="Pfam" id="PF08245"/>
    </source>
</evidence>